<reference evidence="2" key="2">
    <citation type="journal article" date="2018" name="Mol. Plant Microbe Interact.">
        <title>Genome sequence resources for the wheat stripe rust pathogen (Puccinia striiformis f. sp. tritici) and the barley stripe rust pathogen (Puccinia striiformis f. sp. hordei).</title>
        <authorList>
            <person name="Xia C."/>
            <person name="Wang M."/>
            <person name="Yin C."/>
            <person name="Cornejo O.E."/>
            <person name="Hulbert S.H."/>
            <person name="Chen X."/>
        </authorList>
    </citation>
    <scope>NUCLEOTIDE SEQUENCE [LARGE SCALE GENOMIC DNA]</scope>
    <source>
        <strain evidence="2">93-210</strain>
    </source>
</reference>
<accession>A0ACC0EYI6</accession>
<protein>
    <submittedName>
        <fullName evidence="1">Uncharacterized protein</fullName>
    </submittedName>
</protein>
<reference evidence="2" key="1">
    <citation type="journal article" date="2018" name="BMC Genomics">
        <title>Genomic insights into host adaptation between the wheat stripe rust pathogen (Puccinia striiformis f. sp. tritici) and the barley stripe rust pathogen (Puccinia striiformis f. sp. hordei).</title>
        <authorList>
            <person name="Xia C."/>
            <person name="Wang M."/>
            <person name="Yin C."/>
            <person name="Cornejo O.E."/>
            <person name="Hulbert S.H."/>
            <person name="Chen X."/>
        </authorList>
    </citation>
    <scope>NUCLEOTIDE SEQUENCE [LARGE SCALE GENOMIC DNA]</scope>
    <source>
        <strain evidence="2">93-210</strain>
    </source>
</reference>
<gene>
    <name evidence="1" type="ORF">MJO28_000649</name>
</gene>
<dbReference type="Proteomes" id="UP001060170">
    <property type="component" value="Chromosome 1"/>
</dbReference>
<evidence type="ECO:0000313" key="1">
    <source>
        <dbReference type="EMBL" id="KAI7962555.1"/>
    </source>
</evidence>
<evidence type="ECO:0000313" key="2">
    <source>
        <dbReference type="Proteomes" id="UP001060170"/>
    </source>
</evidence>
<dbReference type="EMBL" id="CM045865">
    <property type="protein sequence ID" value="KAI7962555.1"/>
    <property type="molecule type" value="Genomic_DNA"/>
</dbReference>
<name>A0ACC0EYI6_9BASI</name>
<keyword evidence="2" id="KW-1185">Reference proteome</keyword>
<proteinExistence type="predicted"/>
<sequence>MVALRGKAVTLPLDNTEEKIVNSLRWRVPHYLGDCDREYISCGSLHWTAESTKKERNLDSLSFSACCQKDKVALPGFEPGTKPFPSRLQQLFTGSDLQARNFQNLIRMYNNSVSFTSLGAELDNSVRGQLGLTVFRMSGALTHRISSIEPFTDGAAGYSQIYVVGDRGNTEIASRITKAQGKGGPNGPGAGMRPSVVGILLSVLYKYNPYANFYKTARDVLEANNAQTFKLQGVPLAGADPKRYNEPTVDKVAVLVQGPGDIVNERQILLHRLDGRLTYISDMHSSYFPLRYPLFFPRGEQQWDNLYMSSTGRVAGRKVGLLEWFAFLLFQRPNHFSALLAGRSLLQEIIVDMYVCVERSRLQFIRGNQDRLKASKYKTLIESIGNGLPTAGRPVVLPSTFIGSPRCMQQLYQDAMALVRKYGPPSLFITMTANPDWPEITKYIPDKGESIDHPTLVVRVFHQKVAALIEEVVEMRRFGKCLSYVYTIEFQKRGLPHLHLMVTLDKADRPETPEEIDLIVCAELPDPKVEPRLHEIVCRSMIHGPCQNRPCWKEGVCKYGYPRPFSERTVNVEGGYPAYRRQDTGISLTKHTSTFDNRSVVPYNKFLSLMFECHINVEIPVNTTAVKYLYKYITKGHDRAHVAVDVIDEPQAFIDTRYISAPEACWRLFKFPLSDRMQSVTRLHIHEPGEQLVFFDEREGAEGQIVMGFGEVPARSLLYHDIPTYFWWDTKTKRWLKPTLKKIRYTRKSKSTAVGRVFSVHFLAGEKFYIRVLLMHSKGPTGFKHLRTTAGVRVKTFKESCTVRGLLVDDVLYQTILTEAATAQSGYQLAQMFAIMCVHSPPADSQVLFEEHYLNFTDDATRLDINRRDSRQLRPAERRVVGLFRLEGMLESMGSSLQGCGMRVTQAERDLLAAMRNELAPKESRNSIKQRVNTIRKSFNEGQLAVFHQARRALVAPGGSLLYLDGPGGTGKTYVLNTIIDYADCQGLGRIVVASSGVAALLLKGGQTAHSAFQIPIDPLPNSECPVEEGTLLAKHLTAIRLIIWDEIVTIHKNTIEAVDITLRRLCHTEEPFGGKVVIFSGDFRQILPVVKYNETPPSFAATIKSSPLWQGIRTSALVENMRLAAAMRRPDNSGNMRFADTLLALGEGRLQPNDRGVLPLEGINLDSFRTAPEGCAKLIDFVYGDLTSKLGESEEMLSAYLSERCILAPLNADVNKINTQVLAKLKGEEHKLVSIDTADPDGFENLPEESLNKISVPGLPEHIIKMKVGMPLVITRNLRIGAGICNGSRMLVTKIGFGYLCGTLISGPRLGDEVQIPRVKLHNKSSPRAGLSFYRWQFPVAPAYAMSFNKSQGQTLSRVGVYLGSDVFAHGQLYVALSRVSDKANLLVVKPAIRDGVVNMVHKRIFERPSDNALASIP</sequence>
<comment type="caution">
    <text evidence="1">The sequence shown here is derived from an EMBL/GenBank/DDBJ whole genome shotgun (WGS) entry which is preliminary data.</text>
</comment>
<reference evidence="1 2" key="3">
    <citation type="journal article" date="2022" name="Microbiol. Spectr.">
        <title>Folding features and dynamics of 3D genome architecture in plant fungal pathogens.</title>
        <authorList>
            <person name="Xia C."/>
        </authorList>
    </citation>
    <scope>NUCLEOTIDE SEQUENCE [LARGE SCALE GENOMIC DNA]</scope>
    <source>
        <strain evidence="1 2">93-210</strain>
    </source>
</reference>
<organism evidence="1 2">
    <name type="scientific">Puccinia striiformis f. sp. tritici</name>
    <dbReference type="NCBI Taxonomy" id="168172"/>
    <lineage>
        <taxon>Eukaryota</taxon>
        <taxon>Fungi</taxon>
        <taxon>Dikarya</taxon>
        <taxon>Basidiomycota</taxon>
        <taxon>Pucciniomycotina</taxon>
        <taxon>Pucciniomycetes</taxon>
        <taxon>Pucciniales</taxon>
        <taxon>Pucciniaceae</taxon>
        <taxon>Puccinia</taxon>
    </lineage>
</organism>